<dbReference type="Proteomes" id="UP000017973">
    <property type="component" value="Unassembled WGS sequence"/>
</dbReference>
<dbReference type="EMBL" id="AYJU01000016">
    <property type="protein sequence ID" value="EST54462.1"/>
    <property type="molecule type" value="Genomic_DNA"/>
</dbReference>
<feature type="domain" description="Nitroreductase" evidence="3">
    <location>
        <begin position="13"/>
        <end position="188"/>
    </location>
</feature>
<dbReference type="STRING" id="1408254.T458_14330"/>
<dbReference type="PANTHER" id="PTHR43673:SF3">
    <property type="entry name" value="NAD(P)H NITROREDUCTASE YODC-RELATED"/>
    <property type="match status" value="1"/>
</dbReference>
<dbReference type="InterPro" id="IPR000415">
    <property type="entry name" value="Nitroreductase-like"/>
</dbReference>
<sequence length="212" mass="23147">MLQTDLLTLEQVIEARHSVRKYDPQAVIPKEDLQEILRLAAQAPSSWNLQHWRFLVVTDQAVKEKLLPIANGQQQVVDAYATIIILGDLEADKSARPVYEGAVAKGAMSQQVADTLIGQIEGAYASNPALARDEAIRNASFAAMQLMLAAKAKGYDTCPMGGFNRDALIEALNIPARYLPTLMITLGKASAAAHPSDRFDLTQLVIENQFTS</sequence>
<evidence type="ECO:0000256" key="1">
    <source>
        <dbReference type="ARBA" id="ARBA00007118"/>
    </source>
</evidence>
<comment type="similarity">
    <text evidence="1">Belongs to the nitroreductase family.</text>
</comment>
<gene>
    <name evidence="4" type="ORF">T458_14330</name>
</gene>
<keyword evidence="5" id="KW-1185">Reference proteome</keyword>
<dbReference type="CDD" id="cd02137">
    <property type="entry name" value="MhqN-like"/>
    <property type="match status" value="1"/>
</dbReference>
<dbReference type="GO" id="GO:0016491">
    <property type="term" value="F:oxidoreductase activity"/>
    <property type="evidence" value="ECO:0007669"/>
    <property type="project" value="UniProtKB-KW"/>
</dbReference>
<reference evidence="4 5" key="1">
    <citation type="journal article" date="2014" name="Genome Announc.">
        <title>Draft Genome Sequence of Brevibacillus panacihumi Strain W25, a Halotolerant Hydrocarbon-Degrading Bacterium.</title>
        <authorList>
            <person name="Wang X."/>
            <person name="Jin D."/>
            <person name="Zhou L."/>
            <person name="Wu L."/>
            <person name="An W."/>
            <person name="Chen Y."/>
            <person name="Zhao L."/>
        </authorList>
    </citation>
    <scope>NUCLEOTIDE SEQUENCE [LARGE SCALE GENOMIC DNA]</scope>
    <source>
        <strain evidence="4 5">W25</strain>
    </source>
</reference>
<dbReference type="AlphaFoldDB" id="V6M859"/>
<evidence type="ECO:0000313" key="4">
    <source>
        <dbReference type="EMBL" id="EST54462.1"/>
    </source>
</evidence>
<comment type="caution">
    <text evidence="4">The sequence shown here is derived from an EMBL/GenBank/DDBJ whole genome shotgun (WGS) entry which is preliminary data.</text>
</comment>
<dbReference type="Pfam" id="PF00881">
    <property type="entry name" value="Nitroreductase"/>
    <property type="match status" value="1"/>
</dbReference>
<organism evidence="4 5">
    <name type="scientific">Brevibacillus panacihumi W25</name>
    <dbReference type="NCBI Taxonomy" id="1408254"/>
    <lineage>
        <taxon>Bacteria</taxon>
        <taxon>Bacillati</taxon>
        <taxon>Bacillota</taxon>
        <taxon>Bacilli</taxon>
        <taxon>Bacillales</taxon>
        <taxon>Paenibacillaceae</taxon>
        <taxon>Brevibacillus</taxon>
    </lineage>
</organism>
<dbReference type="SUPFAM" id="SSF55469">
    <property type="entry name" value="FMN-dependent nitroreductase-like"/>
    <property type="match status" value="1"/>
</dbReference>
<dbReference type="PANTHER" id="PTHR43673">
    <property type="entry name" value="NAD(P)H NITROREDUCTASE YDGI-RELATED"/>
    <property type="match status" value="1"/>
</dbReference>
<accession>V6M859</accession>
<dbReference type="Gene3D" id="3.40.109.10">
    <property type="entry name" value="NADH Oxidase"/>
    <property type="match status" value="1"/>
</dbReference>
<dbReference type="PATRIC" id="fig|1408254.3.peg.2806"/>
<dbReference type="eggNOG" id="COG0778">
    <property type="taxonomic scope" value="Bacteria"/>
</dbReference>
<evidence type="ECO:0000313" key="5">
    <source>
        <dbReference type="Proteomes" id="UP000017973"/>
    </source>
</evidence>
<evidence type="ECO:0000256" key="2">
    <source>
        <dbReference type="ARBA" id="ARBA00023002"/>
    </source>
</evidence>
<protein>
    <submittedName>
        <fullName evidence="4">NAD(P)H nitroreductase</fullName>
    </submittedName>
</protein>
<proteinExistence type="inferred from homology"/>
<dbReference type="RefSeq" id="WP_023556758.1">
    <property type="nucleotide sequence ID" value="NZ_KI629782.1"/>
</dbReference>
<name>V6M859_9BACL</name>
<dbReference type="HOGENOM" id="CLU_070764_4_5_9"/>
<evidence type="ECO:0000259" key="3">
    <source>
        <dbReference type="Pfam" id="PF00881"/>
    </source>
</evidence>
<dbReference type="InterPro" id="IPR029479">
    <property type="entry name" value="Nitroreductase"/>
</dbReference>
<keyword evidence="2" id="KW-0560">Oxidoreductase</keyword>